<evidence type="ECO:0000313" key="8">
    <source>
        <dbReference type="Proteomes" id="UP001367508"/>
    </source>
</evidence>
<keyword evidence="2" id="KW-0240">DNA-directed RNA polymerase</keyword>
<dbReference type="PANTHER" id="PTHR47227:SF8">
    <property type="entry name" value="DNA-DIRECTED RNA POLYMERASES II, IV AND V SUBUNIT 6A"/>
    <property type="match status" value="1"/>
</dbReference>
<dbReference type="SMART" id="SM01409">
    <property type="entry name" value="RNA_pol_Rpb6"/>
    <property type="match status" value="1"/>
</dbReference>
<dbReference type="GO" id="GO:0003899">
    <property type="term" value="F:DNA-directed RNA polymerase activity"/>
    <property type="evidence" value="ECO:0007669"/>
    <property type="project" value="InterPro"/>
</dbReference>
<dbReference type="GO" id="GO:0006366">
    <property type="term" value="P:transcription by RNA polymerase II"/>
    <property type="evidence" value="ECO:0007669"/>
    <property type="project" value="TreeGrafter"/>
</dbReference>
<dbReference type="GO" id="GO:0000419">
    <property type="term" value="C:RNA polymerase V complex"/>
    <property type="evidence" value="ECO:0007669"/>
    <property type="project" value="UniProtKB-ARBA"/>
</dbReference>
<keyword evidence="4" id="KW-0539">Nucleus</keyword>
<dbReference type="InterPro" id="IPR006111">
    <property type="entry name" value="Rpo6/Rpb6"/>
</dbReference>
<dbReference type="GO" id="GO:0003677">
    <property type="term" value="F:DNA binding"/>
    <property type="evidence" value="ECO:0007669"/>
    <property type="project" value="InterPro"/>
</dbReference>
<dbReference type="Proteomes" id="UP001367508">
    <property type="component" value="Unassembled WGS sequence"/>
</dbReference>
<reference evidence="7 8" key="1">
    <citation type="submission" date="2024-01" db="EMBL/GenBank/DDBJ databases">
        <title>The genomes of 5 underutilized Papilionoideae crops provide insights into root nodulation and disease resistanc.</title>
        <authorList>
            <person name="Jiang F."/>
        </authorList>
    </citation>
    <scope>NUCLEOTIDE SEQUENCE [LARGE SCALE GENOMIC DNA]</scope>
    <source>
        <strain evidence="7">LVBAO_FW01</strain>
        <tissue evidence="7">Leaves</tissue>
    </source>
</reference>
<comment type="similarity">
    <text evidence="5">Belongs to the archaeal Rpo6/eukaryotic RPB6 RNA polymerase subunit family.</text>
</comment>
<evidence type="ECO:0000256" key="6">
    <source>
        <dbReference type="SAM" id="MobiDB-lite"/>
    </source>
</evidence>
<feature type="region of interest" description="Disordered" evidence="6">
    <location>
        <begin position="39"/>
        <end position="98"/>
    </location>
</feature>
<dbReference type="AlphaFoldDB" id="A0AAN9KDG4"/>
<evidence type="ECO:0000256" key="2">
    <source>
        <dbReference type="ARBA" id="ARBA00022478"/>
    </source>
</evidence>
<dbReference type="HAMAP" id="MF_00192">
    <property type="entry name" value="RNApol_arch_Rpo6"/>
    <property type="match status" value="1"/>
</dbReference>
<dbReference type="GO" id="GO:0006360">
    <property type="term" value="P:transcription by RNA polymerase I"/>
    <property type="evidence" value="ECO:0007669"/>
    <property type="project" value="TreeGrafter"/>
</dbReference>
<dbReference type="InterPro" id="IPR020708">
    <property type="entry name" value="DNA-dir_RNA_polK_14-18kDa_CS"/>
</dbReference>
<comment type="caution">
    <text evidence="7">The sequence shown here is derived from an EMBL/GenBank/DDBJ whole genome shotgun (WGS) entry which is preliminary data.</text>
</comment>
<dbReference type="NCBIfam" id="NF002208">
    <property type="entry name" value="PRK01099.1-3"/>
    <property type="match status" value="1"/>
</dbReference>
<dbReference type="PANTHER" id="PTHR47227">
    <property type="entry name" value="DNA-DIRECTED RNA POLYMERASE SUBUNIT K"/>
    <property type="match status" value="1"/>
</dbReference>
<dbReference type="PROSITE" id="PS01111">
    <property type="entry name" value="RNA_POL_K_14KD"/>
    <property type="match status" value="1"/>
</dbReference>
<proteinExistence type="inferred from homology"/>
<dbReference type="InterPro" id="IPR028363">
    <property type="entry name" value="RPB6"/>
</dbReference>
<dbReference type="PIRSF" id="PIRSF000778">
    <property type="entry name" value="RpoK/RPB6"/>
    <property type="match status" value="1"/>
</dbReference>
<feature type="compositionally biased region" description="Acidic residues" evidence="6">
    <location>
        <begin position="39"/>
        <end position="66"/>
    </location>
</feature>
<protein>
    <recommendedName>
        <fullName evidence="9">RNA polymerase II, I and III subunit F</fullName>
    </recommendedName>
</protein>
<organism evidence="7 8">
    <name type="scientific">Canavalia gladiata</name>
    <name type="common">Sword bean</name>
    <name type="synonym">Dolichos gladiatus</name>
    <dbReference type="NCBI Taxonomy" id="3824"/>
    <lineage>
        <taxon>Eukaryota</taxon>
        <taxon>Viridiplantae</taxon>
        <taxon>Streptophyta</taxon>
        <taxon>Embryophyta</taxon>
        <taxon>Tracheophyta</taxon>
        <taxon>Spermatophyta</taxon>
        <taxon>Magnoliopsida</taxon>
        <taxon>eudicotyledons</taxon>
        <taxon>Gunneridae</taxon>
        <taxon>Pentapetalae</taxon>
        <taxon>rosids</taxon>
        <taxon>fabids</taxon>
        <taxon>Fabales</taxon>
        <taxon>Fabaceae</taxon>
        <taxon>Papilionoideae</taxon>
        <taxon>50 kb inversion clade</taxon>
        <taxon>NPAAA clade</taxon>
        <taxon>indigoferoid/millettioid clade</taxon>
        <taxon>Phaseoleae</taxon>
        <taxon>Canavalia</taxon>
    </lineage>
</organism>
<name>A0AAN9KDG4_CANGL</name>
<accession>A0AAN9KDG4</accession>
<evidence type="ECO:0008006" key="9">
    <source>
        <dbReference type="Google" id="ProtNLM"/>
    </source>
</evidence>
<dbReference type="GO" id="GO:0042797">
    <property type="term" value="P:tRNA transcription by RNA polymerase III"/>
    <property type="evidence" value="ECO:0007669"/>
    <property type="project" value="TreeGrafter"/>
</dbReference>
<gene>
    <name evidence="7" type="ORF">VNO77_33516</name>
</gene>
<dbReference type="EMBL" id="JAYMYQ010000008">
    <property type="protein sequence ID" value="KAK7314984.1"/>
    <property type="molecule type" value="Genomic_DNA"/>
</dbReference>
<dbReference type="FunFam" id="3.90.940.10:FF:000003">
    <property type="entry name" value="DNA-directed RNA polymerases I, II, and III subunit RPABC2"/>
    <property type="match status" value="1"/>
</dbReference>
<dbReference type="InterPro" id="IPR036161">
    <property type="entry name" value="RPB6/omega-like_sf"/>
</dbReference>
<dbReference type="GO" id="GO:0005736">
    <property type="term" value="C:RNA polymerase I complex"/>
    <property type="evidence" value="ECO:0007669"/>
    <property type="project" value="TreeGrafter"/>
</dbReference>
<dbReference type="Gene3D" id="3.90.940.10">
    <property type="match status" value="1"/>
</dbReference>
<sequence length="178" mass="20731">MRDFNGSQKRKDIHMLTIMIAKGELRGFALEIEDTMADDDYNDYDMGYEDEPPEPEIEEGAEDDVENNNNEDVTGEPIETEEKEEQQPEERSRKTSKYMTKYERARILGTRALQISMNAPVMVELEGETDPLEIAMKELRERKIPFTIRRYLPDGSYEDWGVDELIVEDSWKRQVGGN</sequence>
<evidence type="ECO:0000313" key="7">
    <source>
        <dbReference type="EMBL" id="KAK7314984.1"/>
    </source>
</evidence>
<dbReference type="GO" id="GO:0005666">
    <property type="term" value="C:RNA polymerase III complex"/>
    <property type="evidence" value="ECO:0007669"/>
    <property type="project" value="TreeGrafter"/>
</dbReference>
<keyword evidence="8" id="KW-1185">Reference proteome</keyword>
<dbReference type="InterPro" id="IPR006110">
    <property type="entry name" value="Pol_omega/Rpo6/RPB6"/>
</dbReference>
<dbReference type="GO" id="GO:0005665">
    <property type="term" value="C:RNA polymerase II, core complex"/>
    <property type="evidence" value="ECO:0007669"/>
    <property type="project" value="InterPro"/>
</dbReference>
<evidence type="ECO:0000256" key="3">
    <source>
        <dbReference type="ARBA" id="ARBA00023163"/>
    </source>
</evidence>
<evidence type="ECO:0000256" key="4">
    <source>
        <dbReference type="ARBA" id="ARBA00023242"/>
    </source>
</evidence>
<evidence type="ECO:0000256" key="1">
    <source>
        <dbReference type="ARBA" id="ARBA00004123"/>
    </source>
</evidence>
<keyword evidence="3" id="KW-0804">Transcription</keyword>
<evidence type="ECO:0000256" key="5">
    <source>
        <dbReference type="ARBA" id="ARBA00025773"/>
    </source>
</evidence>
<dbReference type="SUPFAM" id="SSF63562">
    <property type="entry name" value="RPB6/omega subunit-like"/>
    <property type="match status" value="1"/>
</dbReference>
<dbReference type="Pfam" id="PF01192">
    <property type="entry name" value="RNA_pol_Rpb6"/>
    <property type="match status" value="1"/>
</dbReference>
<comment type="subcellular location">
    <subcellularLocation>
        <location evidence="1">Nucleus</location>
    </subcellularLocation>
</comment>
<dbReference type="PIRSF" id="PIRSF500154">
    <property type="entry name" value="RPB6"/>
    <property type="match status" value="1"/>
</dbReference>